<dbReference type="InterPro" id="IPR007159">
    <property type="entry name" value="SpoVT-AbrB_dom"/>
</dbReference>
<dbReference type="EMBL" id="CP000532">
    <property type="protein sequence ID" value="ABM39951.1"/>
    <property type="molecule type" value="Genomic_DNA"/>
</dbReference>
<reference evidence="4" key="1">
    <citation type="journal article" date="2009" name="Environ. Microbiol.">
        <title>The genome of Polaromonas naphthalenivorans strain CJ2, isolated from coal tar-contaminated sediment, reveals physiological and metabolic versatility and evolution through extensive horizontal gene transfer.</title>
        <authorList>
            <person name="Yagi J.M."/>
            <person name="Sims D."/>
            <person name="Brettin T."/>
            <person name="Bruce D."/>
            <person name="Madsen E.L."/>
        </authorList>
    </citation>
    <scope>NUCLEOTIDE SEQUENCE [LARGE SCALE GENOMIC DNA]</scope>
    <source>
        <strain evidence="4">CJ2</strain>
        <plasmid evidence="4">Plasmid pPNAP03</plasmid>
    </source>
</reference>
<evidence type="ECO:0000313" key="3">
    <source>
        <dbReference type="EMBL" id="ABM39951.1"/>
    </source>
</evidence>
<organism evidence="3 4">
    <name type="scientific">Polaromonas naphthalenivorans (strain CJ2)</name>
    <dbReference type="NCBI Taxonomy" id="365044"/>
    <lineage>
        <taxon>Bacteria</taxon>
        <taxon>Pseudomonadati</taxon>
        <taxon>Pseudomonadota</taxon>
        <taxon>Betaproteobacteria</taxon>
        <taxon>Burkholderiales</taxon>
        <taxon>Comamonadaceae</taxon>
        <taxon>Polaromonas</taxon>
    </lineage>
</organism>
<dbReference type="InterPro" id="IPR037914">
    <property type="entry name" value="SpoVT-AbrB_sf"/>
</dbReference>
<dbReference type="PROSITE" id="PS51740">
    <property type="entry name" value="SPOVT_ABRB"/>
    <property type="match status" value="1"/>
</dbReference>
<protein>
    <submittedName>
        <fullName evidence="3">Transcriptional regulator, AbrB family</fullName>
    </submittedName>
</protein>
<dbReference type="SUPFAM" id="SSF89447">
    <property type="entry name" value="AbrB/MazE/MraZ-like"/>
    <property type="match status" value="1"/>
</dbReference>
<feature type="domain" description="SpoVT-AbrB" evidence="2">
    <location>
        <begin position="1"/>
        <end position="47"/>
    </location>
</feature>
<keyword evidence="3" id="KW-0614">Plasmid</keyword>
<evidence type="ECO:0000259" key="2">
    <source>
        <dbReference type="PROSITE" id="PS51740"/>
    </source>
</evidence>
<dbReference type="KEGG" id="pna:Pnap_4887"/>
<dbReference type="OrthoDB" id="9811597at2"/>
<dbReference type="AlphaFoldDB" id="A1VWC3"/>
<gene>
    <name evidence="3" type="ordered locus">Pnap_4887</name>
</gene>
<evidence type="ECO:0000313" key="4">
    <source>
        <dbReference type="Proteomes" id="UP000000644"/>
    </source>
</evidence>
<proteinExistence type="predicted"/>
<dbReference type="Pfam" id="PF04014">
    <property type="entry name" value="MazE_antitoxin"/>
    <property type="match status" value="1"/>
</dbReference>
<dbReference type="Proteomes" id="UP000000644">
    <property type="component" value="Plasmid pPNAP03"/>
</dbReference>
<geneLocation type="plasmid" evidence="3 4">
    <name>pPNAP03</name>
</geneLocation>
<evidence type="ECO:0000256" key="1">
    <source>
        <dbReference type="PROSITE-ProRule" id="PRU01076"/>
    </source>
</evidence>
<dbReference type="NCBIfam" id="TIGR01439">
    <property type="entry name" value="lp_hng_hel_AbrB"/>
    <property type="match status" value="1"/>
</dbReference>
<sequence>MSQSTLNSKGQITIPADIRRALGLVDHDRLTLTLMPNGTVLLRAKNKSILDLKGMLPTASGISVSIEEMSMGSA</sequence>
<accession>A1VWC3</accession>
<name>A1VWC3_POLNA</name>
<dbReference type="HOGENOM" id="CLU_158484_2_1_4"/>
<dbReference type="RefSeq" id="WP_011798322.1">
    <property type="nucleotide sequence ID" value="NC_008759.1"/>
</dbReference>
<keyword evidence="4" id="KW-1185">Reference proteome</keyword>
<dbReference type="Gene3D" id="2.10.260.10">
    <property type="match status" value="1"/>
</dbReference>
<dbReference type="SMART" id="SM00966">
    <property type="entry name" value="SpoVT_AbrB"/>
    <property type="match status" value="1"/>
</dbReference>
<keyword evidence="1" id="KW-0238">DNA-binding</keyword>
<dbReference type="GO" id="GO:0003677">
    <property type="term" value="F:DNA binding"/>
    <property type="evidence" value="ECO:0007669"/>
    <property type="project" value="UniProtKB-UniRule"/>
</dbReference>